<name>A0A239DFC9_9BACT</name>
<proteinExistence type="predicted"/>
<dbReference type="Proteomes" id="UP000198432">
    <property type="component" value="Unassembled WGS sequence"/>
</dbReference>
<sequence>MRLYVSLGMIKLKVLPVISLSALLLVQPLYSKAVSFPPDTVTATPHNKKLLLLGAGFTAGYTALLVSLNEAWYAEQERTNFHFFNDNREWLQVDKVGHFWGAFHESRAGIDVLRWAGVPEKKAIWYGGLLGIVLQTPIEVFDGYQADYGASAGDLVANTVGSASVIAQELAWQEIRIMPKYSFHTTPYAAARPNVLGSSLGEQALKDYNGQTYWLSVNVGDFLKPESKYPKWLSLALGYGAEGVVYHPERTNRAAGFEARRQYYLSPDLNLLHFRGRSKLLNTALYVLSIVKVPAPALEYNREDGFRMHALYF</sequence>
<evidence type="ECO:0000256" key="1">
    <source>
        <dbReference type="SAM" id="Phobius"/>
    </source>
</evidence>
<keyword evidence="1" id="KW-0472">Membrane</keyword>
<organism evidence="2 3">
    <name type="scientific">Pontibacter ummariensis</name>
    <dbReference type="NCBI Taxonomy" id="1610492"/>
    <lineage>
        <taxon>Bacteria</taxon>
        <taxon>Pseudomonadati</taxon>
        <taxon>Bacteroidota</taxon>
        <taxon>Cytophagia</taxon>
        <taxon>Cytophagales</taxon>
        <taxon>Hymenobacteraceae</taxon>
        <taxon>Pontibacter</taxon>
    </lineage>
</organism>
<accession>A0A239DFC9</accession>
<gene>
    <name evidence="2" type="ORF">SAMN06296052_104209</name>
</gene>
<keyword evidence="1" id="KW-0812">Transmembrane</keyword>
<dbReference type="InterPro" id="IPR018736">
    <property type="entry name" value="DUF2279_periplasmic_lipo"/>
</dbReference>
<evidence type="ECO:0000313" key="2">
    <source>
        <dbReference type="EMBL" id="SNS31050.1"/>
    </source>
</evidence>
<protein>
    <submittedName>
        <fullName evidence="2">Predicted lipoprotein</fullName>
    </submittedName>
</protein>
<feature type="transmembrane region" description="Helical" evidence="1">
    <location>
        <begin position="49"/>
        <end position="68"/>
    </location>
</feature>
<dbReference type="RefSeq" id="WP_245842346.1">
    <property type="nucleotide sequence ID" value="NZ_FZOQ01000004.1"/>
</dbReference>
<evidence type="ECO:0000313" key="3">
    <source>
        <dbReference type="Proteomes" id="UP000198432"/>
    </source>
</evidence>
<keyword evidence="1" id="KW-1133">Transmembrane helix</keyword>
<dbReference type="EMBL" id="FZOQ01000004">
    <property type="protein sequence ID" value="SNS31050.1"/>
    <property type="molecule type" value="Genomic_DNA"/>
</dbReference>
<dbReference type="AlphaFoldDB" id="A0A239DFC9"/>
<keyword evidence="2" id="KW-0449">Lipoprotein</keyword>
<keyword evidence="3" id="KW-1185">Reference proteome</keyword>
<dbReference type="Pfam" id="PF10043">
    <property type="entry name" value="DUF2279"/>
    <property type="match status" value="1"/>
</dbReference>
<reference evidence="3" key="1">
    <citation type="submission" date="2017-06" db="EMBL/GenBank/DDBJ databases">
        <authorList>
            <person name="Varghese N."/>
            <person name="Submissions S."/>
        </authorList>
    </citation>
    <scope>NUCLEOTIDE SEQUENCE [LARGE SCALE GENOMIC DNA]</scope>
    <source>
        <strain evidence="3">NKM1</strain>
    </source>
</reference>